<dbReference type="InterPro" id="IPR001810">
    <property type="entry name" value="F-box_dom"/>
</dbReference>
<reference evidence="2 3" key="1">
    <citation type="submission" date="2018-06" db="EMBL/GenBank/DDBJ databases">
        <title>A transcriptomic atlas of mushroom development highlights an independent origin of complex multicellularity.</title>
        <authorList>
            <consortium name="DOE Joint Genome Institute"/>
            <person name="Krizsan K."/>
            <person name="Almasi E."/>
            <person name="Merenyi Z."/>
            <person name="Sahu N."/>
            <person name="Viragh M."/>
            <person name="Koszo T."/>
            <person name="Mondo S."/>
            <person name="Kiss B."/>
            <person name="Balint B."/>
            <person name="Kues U."/>
            <person name="Barry K."/>
            <person name="Hegedus J.C."/>
            <person name="Henrissat B."/>
            <person name="Johnson J."/>
            <person name="Lipzen A."/>
            <person name="Ohm R."/>
            <person name="Nagy I."/>
            <person name="Pangilinan J."/>
            <person name="Yan J."/>
            <person name="Xiong Y."/>
            <person name="Grigoriev I.V."/>
            <person name="Hibbett D.S."/>
            <person name="Nagy L.G."/>
        </authorList>
    </citation>
    <scope>NUCLEOTIDE SEQUENCE [LARGE SCALE GENOMIC DNA]</scope>
    <source>
        <strain evidence="2 3">SZMC22713</strain>
    </source>
</reference>
<dbReference type="STRING" id="50990.A0A4Y7Q0P7"/>
<dbReference type="AlphaFoldDB" id="A0A4Y7Q0P7"/>
<dbReference type="Gene3D" id="1.20.1280.50">
    <property type="match status" value="1"/>
</dbReference>
<dbReference type="VEuPathDB" id="FungiDB:BD410DRAFT_804406"/>
<dbReference type="Proteomes" id="UP000294933">
    <property type="component" value="Unassembled WGS sequence"/>
</dbReference>
<keyword evidence="3" id="KW-1185">Reference proteome</keyword>
<dbReference type="Pfam" id="PF12937">
    <property type="entry name" value="F-box-like"/>
    <property type="match status" value="1"/>
</dbReference>
<evidence type="ECO:0000259" key="1">
    <source>
        <dbReference type="Pfam" id="PF12937"/>
    </source>
</evidence>
<dbReference type="OrthoDB" id="3244423at2759"/>
<dbReference type="SUPFAM" id="SSF81383">
    <property type="entry name" value="F-box domain"/>
    <property type="match status" value="1"/>
</dbReference>
<dbReference type="InterPro" id="IPR036047">
    <property type="entry name" value="F-box-like_dom_sf"/>
</dbReference>
<dbReference type="EMBL" id="ML170182">
    <property type="protein sequence ID" value="TDL21217.1"/>
    <property type="molecule type" value="Genomic_DNA"/>
</dbReference>
<accession>A0A4Y7Q0P7</accession>
<gene>
    <name evidence="2" type="ORF">BD410DRAFT_804406</name>
</gene>
<proteinExistence type="predicted"/>
<feature type="domain" description="F-box" evidence="1">
    <location>
        <begin position="89"/>
        <end position="140"/>
    </location>
</feature>
<organism evidence="2 3">
    <name type="scientific">Rickenella mellea</name>
    <dbReference type="NCBI Taxonomy" id="50990"/>
    <lineage>
        <taxon>Eukaryota</taxon>
        <taxon>Fungi</taxon>
        <taxon>Dikarya</taxon>
        <taxon>Basidiomycota</taxon>
        <taxon>Agaricomycotina</taxon>
        <taxon>Agaricomycetes</taxon>
        <taxon>Hymenochaetales</taxon>
        <taxon>Rickenellaceae</taxon>
        <taxon>Rickenella</taxon>
    </lineage>
</organism>
<protein>
    <recommendedName>
        <fullName evidence="1">F-box domain-containing protein</fullName>
    </recommendedName>
</protein>
<evidence type="ECO:0000313" key="2">
    <source>
        <dbReference type="EMBL" id="TDL21217.1"/>
    </source>
</evidence>
<name>A0A4Y7Q0P7_9AGAM</name>
<sequence>MEGLGELLDILTRVKKKGWDNAFPENLYNNHSDITRPPVYSGQFLTCLKAIKEATLCIKALNVAQSRLGKRLRSLRKLSRPLVLEDGIKRLPDEILAIIFEMTRHVNGSQPYPFAVCLSHVSRRFRRIALATPSLWTTIHDTYDDSQIQVFISRSGRLDLDIKIRSGWGMESFLEVLKGTTHRWSSFDLIDDDTEYLLEDLGMMDLPRLRFLSYAYPVELSKYSIPMLSQLSVQGIGRAIPAGSWFLSKLTHLEFHLSKRDENLEDLTATLQCMKNVRDLSFKLRDCTLGNVLPADKATYPKPHSVHIDRLAISIEGEMQDYSGLLFDALSHLWPSTLELSIYSNLPDSCDVVKTVHFDAPMGKGPSWCLLDNVHWERIRSLDNLRFTNCDGFTESEVETLTTKLLPTEAENAMRSLEIISCKLISEDFLLGLHDEVGDRLKWTL</sequence>
<evidence type="ECO:0000313" key="3">
    <source>
        <dbReference type="Proteomes" id="UP000294933"/>
    </source>
</evidence>